<proteinExistence type="inferred from homology"/>
<accession>A0ABS1UAR2</accession>
<evidence type="ECO:0000313" key="7">
    <source>
        <dbReference type="Proteomes" id="UP000660885"/>
    </source>
</evidence>
<dbReference type="Proteomes" id="UP000660885">
    <property type="component" value="Unassembled WGS sequence"/>
</dbReference>
<name>A0ABS1UAR2_9PROT</name>
<organism evidence="6 7">
    <name type="scientific">Belnapia arida</name>
    <dbReference type="NCBI Taxonomy" id="2804533"/>
    <lineage>
        <taxon>Bacteria</taxon>
        <taxon>Pseudomonadati</taxon>
        <taxon>Pseudomonadota</taxon>
        <taxon>Alphaproteobacteria</taxon>
        <taxon>Acetobacterales</taxon>
        <taxon>Roseomonadaceae</taxon>
        <taxon>Belnapia</taxon>
    </lineage>
</organism>
<dbReference type="RefSeq" id="WP_202834992.1">
    <property type="nucleotide sequence ID" value="NZ_JAETWB010000036.1"/>
</dbReference>
<dbReference type="Pfam" id="PF01522">
    <property type="entry name" value="Polysacc_deac_1"/>
    <property type="match status" value="1"/>
</dbReference>
<comment type="similarity">
    <text evidence="2">Belongs to the polysaccharide deacetylase family.</text>
</comment>
<evidence type="ECO:0000256" key="4">
    <source>
        <dbReference type="ARBA" id="ARBA00032976"/>
    </source>
</evidence>
<gene>
    <name evidence="6" type="ORF">JMJ56_27725</name>
</gene>
<dbReference type="InterPro" id="IPR002509">
    <property type="entry name" value="NODB_dom"/>
</dbReference>
<evidence type="ECO:0000256" key="2">
    <source>
        <dbReference type="ARBA" id="ARBA00010973"/>
    </source>
</evidence>
<dbReference type="InterPro" id="IPR011330">
    <property type="entry name" value="Glyco_hydro/deAcase_b/a-brl"/>
</dbReference>
<reference evidence="6 7" key="1">
    <citation type="submission" date="2021-01" db="EMBL/GenBank/DDBJ databases">
        <title>Belnapia mucosa sp. nov. and Belnapia arida sp. nov., isolated from the Tabernas Desert (Almeria, Spain).</title>
        <authorList>
            <person name="Molina-Menor E."/>
            <person name="Vidal-Verdu A."/>
            <person name="Calonge A."/>
            <person name="Satari L."/>
            <person name="Pereto J."/>
            <person name="Porcar M."/>
        </authorList>
    </citation>
    <scope>NUCLEOTIDE SEQUENCE [LARGE SCALE GENOMIC DNA]</scope>
    <source>
        <strain evidence="6 7">T18</strain>
    </source>
</reference>
<evidence type="ECO:0000256" key="1">
    <source>
        <dbReference type="ARBA" id="ARBA00003236"/>
    </source>
</evidence>
<comment type="function">
    <text evidence="1">Is involved in generating a small heat-stable compound (Nod), an acylated oligomer of N-acetylglucosamine, that stimulates mitosis in various plant protoplasts.</text>
</comment>
<feature type="domain" description="NodB homology" evidence="5">
    <location>
        <begin position="73"/>
        <end position="150"/>
    </location>
</feature>
<dbReference type="PANTHER" id="PTHR47561:SF1">
    <property type="entry name" value="POLYSACCHARIDE DEACETYLASE FAMILY PROTEIN (AFU_ORTHOLOGUE AFUA_6G05030)"/>
    <property type="match status" value="1"/>
</dbReference>
<protein>
    <recommendedName>
        <fullName evidence="3">Chitooligosaccharide deacetylase</fullName>
    </recommendedName>
    <alternativeName>
        <fullName evidence="4">Nodulation protein B</fullName>
    </alternativeName>
</protein>
<evidence type="ECO:0000259" key="5">
    <source>
        <dbReference type="Pfam" id="PF01522"/>
    </source>
</evidence>
<keyword evidence="7" id="KW-1185">Reference proteome</keyword>
<dbReference type="PANTHER" id="PTHR47561">
    <property type="entry name" value="POLYSACCHARIDE DEACETYLASE FAMILY PROTEIN (AFU_ORTHOLOGUE AFUA_6G05030)"/>
    <property type="match status" value="1"/>
</dbReference>
<dbReference type="EMBL" id="JAETWB010000036">
    <property type="protein sequence ID" value="MBL6081777.1"/>
    <property type="molecule type" value="Genomic_DNA"/>
</dbReference>
<evidence type="ECO:0000313" key="6">
    <source>
        <dbReference type="EMBL" id="MBL6081777.1"/>
    </source>
</evidence>
<dbReference type="SUPFAM" id="SSF88713">
    <property type="entry name" value="Glycoside hydrolase/deacetylase"/>
    <property type="match status" value="1"/>
</dbReference>
<evidence type="ECO:0000256" key="3">
    <source>
        <dbReference type="ARBA" id="ARBA00020071"/>
    </source>
</evidence>
<dbReference type="Gene3D" id="3.20.20.370">
    <property type="entry name" value="Glycoside hydrolase/deacetylase"/>
    <property type="match status" value="1"/>
</dbReference>
<sequence length="296" mass="33499">MTENLHAELDEIGAVAQRHLARHEPVTDPKWPGDARIAVNFTADFDAMLLRRLMNEPPMQLAKGEFGGRVGIWRLIELFDSHDVQATIFTPGRICELYPRAVAAAAQSGHEVTDHMWEHRVPKEPELERDHLSRSTEALERLTGKRGVGTRSGHSHGLLRELGYIYRSNGSASHRPHYLRDPDGSNVLINLPFHYSIDDAMFYSFAWMGTPVAAQRISDPERVMELWWEAFLQQHAQGGGYLNICLHPFVSGRAQRVLMLDRLIRRMKEKGGVWFPSCEAVARHCIAVQPPAGGWN</sequence>
<comment type="caution">
    <text evidence="6">The sequence shown here is derived from an EMBL/GenBank/DDBJ whole genome shotgun (WGS) entry which is preliminary data.</text>
</comment>